<feature type="domain" description="Cyclin-like" evidence="8">
    <location>
        <begin position="480"/>
        <end position="566"/>
    </location>
</feature>
<dbReference type="InterPro" id="IPR039361">
    <property type="entry name" value="Cyclin"/>
</dbReference>
<evidence type="ECO:0000256" key="5">
    <source>
        <dbReference type="ARBA" id="ARBA00032263"/>
    </source>
</evidence>
<evidence type="ECO:0000256" key="2">
    <source>
        <dbReference type="ARBA" id="ARBA00022618"/>
    </source>
</evidence>
<evidence type="ECO:0000256" key="4">
    <source>
        <dbReference type="ARBA" id="ARBA00023306"/>
    </source>
</evidence>
<dbReference type="Pfam" id="PF00134">
    <property type="entry name" value="Cyclin_N"/>
    <property type="match status" value="1"/>
</dbReference>
<keyword evidence="7" id="KW-0472">Membrane</keyword>
<dbReference type="InterPro" id="IPR036915">
    <property type="entry name" value="Cyclin-like_sf"/>
</dbReference>
<gene>
    <name evidence="9" type="ORF">F8388_018606</name>
</gene>
<accession>A0A7J6FCQ5</accession>
<comment type="similarity">
    <text evidence="6">Belongs to the cyclin family.</text>
</comment>
<reference evidence="9 10" key="1">
    <citation type="journal article" date="2020" name="bioRxiv">
        <title>Sequence and annotation of 42 cannabis genomes reveals extensive copy number variation in cannabinoid synthesis and pathogen resistance genes.</title>
        <authorList>
            <person name="Mckernan K.J."/>
            <person name="Helbert Y."/>
            <person name="Kane L.T."/>
            <person name="Ebling H."/>
            <person name="Zhang L."/>
            <person name="Liu B."/>
            <person name="Eaton Z."/>
            <person name="Mclaughlin S."/>
            <person name="Kingan S."/>
            <person name="Baybayan P."/>
            <person name="Concepcion G."/>
            <person name="Jordan M."/>
            <person name="Riva A."/>
            <person name="Barbazuk W."/>
            <person name="Harkins T."/>
        </authorList>
    </citation>
    <scope>NUCLEOTIDE SEQUENCE [LARGE SCALE GENOMIC DNA]</scope>
    <source>
        <strain evidence="10">cv. Jamaican Lion 4</strain>
        <tissue evidence="9">Leaf</tissue>
    </source>
</reference>
<evidence type="ECO:0000256" key="6">
    <source>
        <dbReference type="RuleBase" id="RU000383"/>
    </source>
</evidence>
<comment type="caution">
    <text evidence="9">The sequence shown here is derived from an EMBL/GenBank/DDBJ whole genome shotgun (WGS) entry which is preliminary data.</text>
</comment>
<dbReference type="SMART" id="SM00385">
    <property type="entry name" value="CYCLIN"/>
    <property type="match status" value="2"/>
</dbReference>
<dbReference type="SUPFAM" id="SSF47954">
    <property type="entry name" value="Cyclin-like"/>
    <property type="match status" value="2"/>
</dbReference>
<evidence type="ECO:0000256" key="7">
    <source>
        <dbReference type="SAM" id="Phobius"/>
    </source>
</evidence>
<keyword evidence="4" id="KW-0131">Cell cycle</keyword>
<dbReference type="PANTHER" id="PTHR10177">
    <property type="entry name" value="CYCLINS"/>
    <property type="match status" value="1"/>
</dbReference>
<evidence type="ECO:0000256" key="1">
    <source>
        <dbReference type="ARBA" id="ARBA00011177"/>
    </source>
</evidence>
<comment type="subunit">
    <text evidence="1">Interacts with the CDC2 protein kinase to form a serine/threonine kinase holoenzyme complex also known as maturation promoting factor (MPF). The cyclin subunit imparts substrate specificity to the complex.</text>
</comment>
<dbReference type="AlphaFoldDB" id="A0A7J6FCQ5"/>
<evidence type="ECO:0000313" key="9">
    <source>
        <dbReference type="EMBL" id="KAF4368482.1"/>
    </source>
</evidence>
<dbReference type="PROSITE" id="PS00292">
    <property type="entry name" value="CYCLINS"/>
    <property type="match status" value="1"/>
</dbReference>
<dbReference type="GO" id="GO:0051301">
    <property type="term" value="P:cell division"/>
    <property type="evidence" value="ECO:0007669"/>
    <property type="project" value="UniProtKB-KW"/>
</dbReference>
<dbReference type="Gene3D" id="1.10.472.10">
    <property type="entry name" value="Cyclin-like"/>
    <property type="match status" value="2"/>
</dbReference>
<keyword evidence="2" id="KW-0132">Cell division</keyword>
<keyword evidence="7" id="KW-0812">Transmembrane</keyword>
<keyword evidence="7" id="KW-1133">Transmembrane helix</keyword>
<sequence length="568" mass="64729">MQSVKKKLRSELPRRRRTLISPVLIWNRSKNSGFFANSFSVDSSSCSYFGNGDGEVSCQSSRVSVGSESCKRKSILRKREFDELAVKSCCGVEASEVSEFSCVESNRNCGAENEGLEDRRLRLKSKRGKGNEIVEEFDGRREDEEEEEDSKAVISVSCIKQVSGDGNGIVSKENEVVSCISASESCFGVNLGEKTKQDINNAQELELCCVSRNCLDNNFTVSNSESTIDQRPEISFGISSDLACAENYSDTEVSSTHETACSELQSEIFLDTSDFDFSDYTPTNFDSGSEFSEKSEGDSASSLTFALLIQYRGGFFRSTSAQDTELDSTYLEEDIDQSEYMRFEDEAEEESYQMLRNRERRRVVLRDYIEEYSSTTEYGSLILHQRRKMIQWIIRRCQETELQQETAFLGVCLLDRFLSKGFFKNRRILQIVGIACLALATRMEENQPYNSVRQKSISFGKDTYSRCEVVAMEWLVQEVLDFRFYLKAATADEEVEKKAKYLASLLLPDRMQMYFMPSTVAAAVVILVCLKNRLALPVKRVIETHIRTKKCNDLHECVESLEYLWKYI</sequence>
<name>A0A7J6FCQ5_CANSA</name>
<keyword evidence="3 6" id="KW-0195">Cyclin</keyword>
<dbReference type="InterPro" id="IPR048258">
    <property type="entry name" value="Cyclins_cyclin-box"/>
</dbReference>
<dbReference type="InterPro" id="IPR006671">
    <property type="entry name" value="Cyclin_N"/>
</dbReference>
<evidence type="ECO:0000256" key="3">
    <source>
        <dbReference type="ARBA" id="ARBA00023127"/>
    </source>
</evidence>
<evidence type="ECO:0000259" key="8">
    <source>
        <dbReference type="SMART" id="SM00385"/>
    </source>
</evidence>
<feature type="transmembrane region" description="Helical" evidence="7">
    <location>
        <begin position="511"/>
        <end position="530"/>
    </location>
</feature>
<dbReference type="EMBL" id="JAATIP010000134">
    <property type="protein sequence ID" value="KAF4368482.1"/>
    <property type="molecule type" value="Genomic_DNA"/>
</dbReference>
<proteinExistence type="inferred from homology"/>
<evidence type="ECO:0000313" key="10">
    <source>
        <dbReference type="Proteomes" id="UP000525078"/>
    </source>
</evidence>
<feature type="domain" description="Cyclin-like" evidence="8">
    <location>
        <begin position="391"/>
        <end position="478"/>
    </location>
</feature>
<organism evidence="9 10">
    <name type="scientific">Cannabis sativa</name>
    <name type="common">Hemp</name>
    <name type="synonym">Marijuana</name>
    <dbReference type="NCBI Taxonomy" id="3483"/>
    <lineage>
        <taxon>Eukaryota</taxon>
        <taxon>Viridiplantae</taxon>
        <taxon>Streptophyta</taxon>
        <taxon>Embryophyta</taxon>
        <taxon>Tracheophyta</taxon>
        <taxon>Spermatophyta</taxon>
        <taxon>Magnoliopsida</taxon>
        <taxon>eudicotyledons</taxon>
        <taxon>Gunneridae</taxon>
        <taxon>Pentapetalae</taxon>
        <taxon>rosids</taxon>
        <taxon>fabids</taxon>
        <taxon>Rosales</taxon>
        <taxon>Cannabaceae</taxon>
        <taxon>Cannabis</taxon>
    </lineage>
</organism>
<dbReference type="InterPro" id="IPR013763">
    <property type="entry name" value="Cyclin-like_dom"/>
</dbReference>
<protein>
    <recommendedName>
        <fullName evidence="5">B-like cyclin</fullName>
    </recommendedName>
</protein>
<dbReference type="Proteomes" id="UP000525078">
    <property type="component" value="Unassembled WGS sequence"/>
</dbReference>